<accession>A0A6J5PC52</accession>
<dbReference type="Gene3D" id="3.40.630.30">
    <property type="match status" value="1"/>
</dbReference>
<evidence type="ECO:0000259" key="1">
    <source>
        <dbReference type="PROSITE" id="PS51186"/>
    </source>
</evidence>
<evidence type="ECO:0000313" key="2">
    <source>
        <dbReference type="EMBL" id="CAB4168702.1"/>
    </source>
</evidence>
<dbReference type="EMBL" id="LR796832">
    <property type="protein sequence ID" value="CAB4168702.1"/>
    <property type="molecule type" value="Genomic_DNA"/>
</dbReference>
<dbReference type="PROSITE" id="PS51186">
    <property type="entry name" value="GNAT"/>
    <property type="match status" value="1"/>
</dbReference>
<proteinExistence type="predicted"/>
<protein>
    <submittedName>
        <fullName evidence="2">NAT_SF domain containing protein</fullName>
    </submittedName>
</protein>
<dbReference type="SUPFAM" id="SSF55729">
    <property type="entry name" value="Acyl-CoA N-acyltransferases (Nat)"/>
    <property type="match status" value="1"/>
</dbReference>
<name>A0A6J5PC52_9CAUD</name>
<organism evidence="2">
    <name type="scientific">uncultured Caudovirales phage</name>
    <dbReference type="NCBI Taxonomy" id="2100421"/>
    <lineage>
        <taxon>Viruses</taxon>
        <taxon>Duplodnaviria</taxon>
        <taxon>Heunggongvirae</taxon>
        <taxon>Uroviricota</taxon>
        <taxon>Caudoviricetes</taxon>
        <taxon>Peduoviridae</taxon>
        <taxon>Maltschvirus</taxon>
        <taxon>Maltschvirus maltsch</taxon>
    </lineage>
</organism>
<reference evidence="2" key="1">
    <citation type="submission" date="2020-04" db="EMBL/GenBank/DDBJ databases">
        <authorList>
            <person name="Chiriac C."/>
            <person name="Salcher M."/>
            <person name="Ghai R."/>
            <person name="Kavagutti S V."/>
        </authorList>
    </citation>
    <scope>NUCLEOTIDE SEQUENCE</scope>
</reference>
<gene>
    <name evidence="2" type="ORF">UFOVP580_19</name>
</gene>
<sequence length="152" mass="17658">MITVQFESFEERLEELRPLLPLHYAELALNQDKVPLSPQFDIYIQREKAGQVLFATLRDAGRLVGYFIGFIAPGLHYSTCLTCTMDIFYVHPDIRGNGLPGIKLFRAVEKELKRRKVQRFYVGSKTQADASALFERMDFERVEVYYSKWIGD</sequence>
<dbReference type="Pfam" id="PF00583">
    <property type="entry name" value="Acetyltransf_1"/>
    <property type="match status" value="1"/>
</dbReference>
<dbReference type="InterPro" id="IPR000182">
    <property type="entry name" value="GNAT_dom"/>
</dbReference>
<dbReference type="InterPro" id="IPR016181">
    <property type="entry name" value="Acyl_CoA_acyltransferase"/>
</dbReference>
<dbReference type="GO" id="GO:0016747">
    <property type="term" value="F:acyltransferase activity, transferring groups other than amino-acyl groups"/>
    <property type="evidence" value="ECO:0007669"/>
    <property type="project" value="InterPro"/>
</dbReference>
<dbReference type="CDD" id="cd04301">
    <property type="entry name" value="NAT_SF"/>
    <property type="match status" value="1"/>
</dbReference>
<feature type="domain" description="N-acetyltransferase" evidence="1">
    <location>
        <begin position="4"/>
        <end position="152"/>
    </location>
</feature>